<dbReference type="PANTHER" id="PTHR30502">
    <property type="entry name" value="2-KETO-3-DEOXY-L-RHAMNONATE ALDOLASE"/>
    <property type="match status" value="1"/>
</dbReference>
<dbReference type="Pfam" id="PF03328">
    <property type="entry name" value="HpcH_HpaI"/>
    <property type="match status" value="1"/>
</dbReference>
<evidence type="ECO:0000256" key="2">
    <source>
        <dbReference type="ARBA" id="ARBA00022723"/>
    </source>
</evidence>
<accession>A0ABY8F938</accession>
<gene>
    <name evidence="5" type="ORF">K1718_11825</name>
</gene>
<dbReference type="InterPro" id="IPR050251">
    <property type="entry name" value="HpcH-HpaI_aldolase"/>
</dbReference>
<dbReference type="PANTHER" id="PTHR30502:SF0">
    <property type="entry name" value="PHOSPHOENOLPYRUVATE CARBOXYLASE FAMILY PROTEIN"/>
    <property type="match status" value="1"/>
</dbReference>
<dbReference type="Proteomes" id="UP001209803">
    <property type="component" value="Chromosome"/>
</dbReference>
<evidence type="ECO:0000313" key="6">
    <source>
        <dbReference type="Proteomes" id="UP001209803"/>
    </source>
</evidence>
<protein>
    <submittedName>
        <fullName evidence="5">Aldolase/citrate lyase family protein</fullName>
    </submittedName>
</protein>
<dbReference type="SUPFAM" id="SSF51621">
    <property type="entry name" value="Phosphoenolpyruvate/pyruvate domain"/>
    <property type="match status" value="1"/>
</dbReference>
<evidence type="ECO:0000259" key="4">
    <source>
        <dbReference type="Pfam" id="PF03328"/>
    </source>
</evidence>
<evidence type="ECO:0000256" key="1">
    <source>
        <dbReference type="ARBA" id="ARBA00005568"/>
    </source>
</evidence>
<organism evidence="5 6">
    <name type="scientific">Roseibium porphyridii</name>
    <dbReference type="NCBI Taxonomy" id="2866279"/>
    <lineage>
        <taxon>Bacteria</taxon>
        <taxon>Pseudomonadati</taxon>
        <taxon>Pseudomonadota</taxon>
        <taxon>Alphaproteobacteria</taxon>
        <taxon>Hyphomicrobiales</taxon>
        <taxon>Stappiaceae</taxon>
        <taxon>Roseibium</taxon>
    </lineage>
</organism>
<reference evidence="5 6" key="1">
    <citation type="submission" date="2023-03" db="EMBL/GenBank/DDBJ databases">
        <title>Roseibium porphyridii sp. nov. and Roseibium rhodosorbium sp. nov. isolated from marine algae, Porphyridium cruentum and Rhodosorus marinus, respectively.</title>
        <authorList>
            <person name="Lee M.W."/>
            <person name="Choi B.J."/>
            <person name="Lee J.K."/>
            <person name="Choi D.G."/>
            <person name="Baek J.H."/>
            <person name="Bayburt H."/>
            <person name="Kim J.M."/>
            <person name="Han D.M."/>
            <person name="Kim K.H."/>
            <person name="Jeon C.O."/>
        </authorList>
    </citation>
    <scope>NUCLEOTIDE SEQUENCE [LARGE SCALE GENOMIC DNA]</scope>
    <source>
        <strain evidence="5 6">KMA01</strain>
    </source>
</reference>
<keyword evidence="2" id="KW-0479">Metal-binding</keyword>
<dbReference type="InterPro" id="IPR040442">
    <property type="entry name" value="Pyrv_kinase-like_dom_sf"/>
</dbReference>
<dbReference type="InterPro" id="IPR005000">
    <property type="entry name" value="Aldolase/citrate-lyase_domain"/>
</dbReference>
<dbReference type="InterPro" id="IPR015813">
    <property type="entry name" value="Pyrv/PenolPyrv_kinase-like_dom"/>
</dbReference>
<dbReference type="EMBL" id="CP120863">
    <property type="protein sequence ID" value="WFE92018.1"/>
    <property type="molecule type" value="Genomic_DNA"/>
</dbReference>
<sequence length="267" mass="28033">MTEATSLAEKLRSGNPVITAWSVLAAPMLTEMFARAGYPAVTLDLQHGMYDFGVACDALAAIALGGAHRIARIPVGDNALAGRLVDMGAECVIAPMINSHAEAVDFARSIKYPPVGDRSWSPYRAAALSGQSSDEYLQTANSNIVSLAMIETLEAIDALDDILSVEELDGIFVGPSDLSLSLSKGAALDPNGDETADACAEIARKARDAGKIAGIFCLSAEKVEEAVDQGFRLISHGIDRTFVGEGASAALDEVRKYVSASSDDFGY</sequence>
<comment type="similarity">
    <text evidence="1">Belongs to the HpcH/HpaI aldolase family.</text>
</comment>
<keyword evidence="6" id="KW-1185">Reference proteome</keyword>
<dbReference type="RefSeq" id="WP_265684540.1">
    <property type="nucleotide sequence ID" value="NZ_CP120863.1"/>
</dbReference>
<evidence type="ECO:0000313" key="5">
    <source>
        <dbReference type="EMBL" id="WFE92018.1"/>
    </source>
</evidence>
<proteinExistence type="inferred from homology"/>
<name>A0ABY8F938_9HYPH</name>
<evidence type="ECO:0000256" key="3">
    <source>
        <dbReference type="ARBA" id="ARBA00023239"/>
    </source>
</evidence>
<dbReference type="GO" id="GO:0016829">
    <property type="term" value="F:lyase activity"/>
    <property type="evidence" value="ECO:0007669"/>
    <property type="project" value="UniProtKB-KW"/>
</dbReference>
<dbReference type="Gene3D" id="3.20.20.60">
    <property type="entry name" value="Phosphoenolpyruvate-binding domains"/>
    <property type="match status" value="1"/>
</dbReference>
<feature type="domain" description="HpcH/HpaI aldolase/citrate lyase" evidence="4">
    <location>
        <begin position="20"/>
        <end position="240"/>
    </location>
</feature>
<keyword evidence="3 5" id="KW-0456">Lyase</keyword>